<organism evidence="3 4">
    <name type="scientific">Denitromonas iodatirespirans</name>
    <dbReference type="NCBI Taxonomy" id="2795389"/>
    <lineage>
        <taxon>Bacteria</taxon>
        <taxon>Pseudomonadati</taxon>
        <taxon>Pseudomonadota</taxon>
        <taxon>Betaproteobacteria</taxon>
        <taxon>Rhodocyclales</taxon>
        <taxon>Zoogloeaceae</taxon>
        <taxon>Denitromonas</taxon>
    </lineage>
</organism>
<dbReference type="RefSeq" id="WP_214359958.1">
    <property type="nucleotide sequence ID" value="NZ_JAEKFT010000003.1"/>
</dbReference>
<dbReference type="InterPro" id="IPR007055">
    <property type="entry name" value="BON_dom"/>
</dbReference>
<dbReference type="PROSITE" id="PS50914">
    <property type="entry name" value="BON"/>
    <property type="match status" value="1"/>
</dbReference>
<gene>
    <name evidence="3" type="ORF">I8J34_03360</name>
</gene>
<evidence type="ECO:0000259" key="2">
    <source>
        <dbReference type="PROSITE" id="PS50914"/>
    </source>
</evidence>
<feature type="domain" description="BON" evidence="2">
    <location>
        <begin position="43"/>
        <end position="111"/>
    </location>
</feature>
<evidence type="ECO:0000313" key="4">
    <source>
        <dbReference type="Proteomes" id="UP000694660"/>
    </source>
</evidence>
<dbReference type="PANTHER" id="PTHR34606:SF15">
    <property type="entry name" value="BON DOMAIN-CONTAINING PROTEIN"/>
    <property type="match status" value="1"/>
</dbReference>
<dbReference type="EMBL" id="JAEKFT010000003">
    <property type="protein sequence ID" value="MBT0960203.1"/>
    <property type="molecule type" value="Genomic_DNA"/>
</dbReference>
<reference evidence="4" key="1">
    <citation type="journal article" date="2022" name="ISME J.">
        <title>Genetic and phylogenetic analysis of dissimilatory iodate-reducing bacteria identifies potential niches across the world's oceans.</title>
        <authorList>
            <person name="Reyes-Umana V."/>
            <person name="Henning Z."/>
            <person name="Lee K."/>
            <person name="Barnum T.P."/>
            <person name="Coates J.D."/>
        </authorList>
    </citation>
    <scope>NUCLEOTIDE SEQUENCE [LARGE SCALE GENOMIC DNA]</scope>
    <source>
        <strain evidence="4">IR12</strain>
    </source>
</reference>
<evidence type="ECO:0000256" key="1">
    <source>
        <dbReference type="SAM" id="SignalP"/>
    </source>
</evidence>
<dbReference type="Gene3D" id="3.30.1340.30">
    <property type="match status" value="1"/>
</dbReference>
<proteinExistence type="predicted"/>
<dbReference type="PANTHER" id="PTHR34606">
    <property type="entry name" value="BON DOMAIN-CONTAINING PROTEIN"/>
    <property type="match status" value="1"/>
</dbReference>
<name>A0A944H6I5_DENI1</name>
<comment type="caution">
    <text evidence="3">The sequence shown here is derived from an EMBL/GenBank/DDBJ whole genome shotgun (WGS) entry which is preliminary data.</text>
</comment>
<protein>
    <submittedName>
        <fullName evidence="3">BON domain-containing protein</fullName>
    </submittedName>
</protein>
<accession>A0A944H6I5</accession>
<dbReference type="AlphaFoldDB" id="A0A944H6I5"/>
<keyword evidence="1" id="KW-0732">Signal</keyword>
<feature type="signal peptide" evidence="1">
    <location>
        <begin position="1"/>
        <end position="26"/>
    </location>
</feature>
<feature type="chain" id="PRO_5037996909" evidence="1">
    <location>
        <begin position="27"/>
        <end position="113"/>
    </location>
</feature>
<sequence>MKYGFSAASLIAMTALSFGLAQPVIAGEAAAPTQAPALSTSAADAAIKGKVEATLAETKTLQDANIRVDVSEGVILLSGKVNSPAQRDAAAQRAAAVEGVKRVINELAMQKAG</sequence>
<dbReference type="InterPro" id="IPR051686">
    <property type="entry name" value="Lipoprotein_DolP"/>
</dbReference>
<evidence type="ECO:0000313" key="3">
    <source>
        <dbReference type="EMBL" id="MBT0960203.1"/>
    </source>
</evidence>
<dbReference type="Proteomes" id="UP000694660">
    <property type="component" value="Unassembled WGS sequence"/>
</dbReference>
<dbReference type="Pfam" id="PF04972">
    <property type="entry name" value="BON"/>
    <property type="match status" value="1"/>
</dbReference>
<keyword evidence="4" id="KW-1185">Reference proteome</keyword>